<dbReference type="EMBL" id="MDJZ01000018">
    <property type="protein sequence ID" value="OUE23120.1"/>
    <property type="molecule type" value="Genomic_DNA"/>
</dbReference>
<evidence type="ECO:0000256" key="1">
    <source>
        <dbReference type="ARBA" id="ARBA00022679"/>
    </source>
</evidence>
<dbReference type="InterPro" id="IPR012074">
    <property type="entry name" value="GAF_ANTAR"/>
</dbReference>
<dbReference type="OrthoDB" id="3683444at2"/>
<evidence type="ECO:0000259" key="5">
    <source>
        <dbReference type="PROSITE" id="PS50921"/>
    </source>
</evidence>
<dbReference type="GO" id="GO:0016301">
    <property type="term" value="F:kinase activity"/>
    <property type="evidence" value="ECO:0007669"/>
    <property type="project" value="UniProtKB-KW"/>
</dbReference>
<keyword evidence="7" id="KW-1185">Reference proteome</keyword>
<dbReference type="SMART" id="SM01012">
    <property type="entry name" value="ANTAR"/>
    <property type="match status" value="1"/>
</dbReference>
<dbReference type="SMART" id="SM00065">
    <property type="entry name" value="GAF"/>
    <property type="match status" value="1"/>
</dbReference>
<keyword evidence="4" id="KW-0804">Transcription</keyword>
<protein>
    <submittedName>
        <fullName evidence="6">ANTAR domain protein</fullName>
    </submittedName>
</protein>
<keyword evidence="3" id="KW-0805">Transcription regulation</keyword>
<accession>A0A251YFT7</accession>
<dbReference type="Pfam" id="PF03861">
    <property type="entry name" value="ANTAR"/>
    <property type="match status" value="1"/>
</dbReference>
<dbReference type="AlphaFoldDB" id="A0A251YFT7"/>
<organism evidence="6 7">
    <name type="scientific">Clavibacter michiganensis</name>
    <dbReference type="NCBI Taxonomy" id="28447"/>
    <lineage>
        <taxon>Bacteria</taxon>
        <taxon>Bacillati</taxon>
        <taxon>Actinomycetota</taxon>
        <taxon>Actinomycetes</taxon>
        <taxon>Micrococcales</taxon>
        <taxon>Microbacteriaceae</taxon>
        <taxon>Clavibacter</taxon>
    </lineage>
</organism>
<dbReference type="Gene3D" id="3.30.450.40">
    <property type="match status" value="1"/>
</dbReference>
<name>A0A251YFT7_9MICO</name>
<proteinExistence type="predicted"/>
<dbReference type="InterPro" id="IPR036388">
    <property type="entry name" value="WH-like_DNA-bd_sf"/>
</dbReference>
<dbReference type="InterPro" id="IPR003018">
    <property type="entry name" value="GAF"/>
</dbReference>
<feature type="domain" description="ANTAR" evidence="5">
    <location>
        <begin position="169"/>
        <end position="230"/>
    </location>
</feature>
<dbReference type="PIRSF" id="PIRSF036625">
    <property type="entry name" value="GAF_ANTAR"/>
    <property type="match status" value="1"/>
</dbReference>
<dbReference type="GO" id="GO:0003723">
    <property type="term" value="F:RNA binding"/>
    <property type="evidence" value="ECO:0007669"/>
    <property type="project" value="InterPro"/>
</dbReference>
<dbReference type="Proteomes" id="UP000195101">
    <property type="component" value="Unassembled WGS sequence"/>
</dbReference>
<reference evidence="6 7" key="1">
    <citation type="submission" date="2016-08" db="EMBL/GenBank/DDBJ databases">
        <title>Genome sequence of Clavibacter michiganensis spp strain CFBP8019.</title>
        <authorList>
            <person name="Thapa S.P."/>
            <person name="Coaker G."/>
            <person name="Jacques M.-A."/>
        </authorList>
    </citation>
    <scope>NUCLEOTIDE SEQUENCE [LARGE SCALE GENOMIC DNA]</scope>
    <source>
        <strain evidence="6">CFBP8019</strain>
    </source>
</reference>
<dbReference type="Pfam" id="PF13185">
    <property type="entry name" value="GAF_2"/>
    <property type="match status" value="1"/>
</dbReference>
<dbReference type="RefSeq" id="WP_086515766.1">
    <property type="nucleotide sequence ID" value="NZ_MDJZ01000018.1"/>
</dbReference>
<keyword evidence="1" id="KW-0808">Transferase</keyword>
<dbReference type="InterPro" id="IPR029016">
    <property type="entry name" value="GAF-like_dom_sf"/>
</dbReference>
<evidence type="ECO:0000256" key="3">
    <source>
        <dbReference type="ARBA" id="ARBA00023015"/>
    </source>
</evidence>
<evidence type="ECO:0000256" key="4">
    <source>
        <dbReference type="ARBA" id="ARBA00023163"/>
    </source>
</evidence>
<comment type="caution">
    <text evidence="6">The sequence shown here is derived from an EMBL/GenBank/DDBJ whole genome shotgun (WGS) entry which is preliminary data.</text>
</comment>
<evidence type="ECO:0000256" key="2">
    <source>
        <dbReference type="ARBA" id="ARBA00022777"/>
    </source>
</evidence>
<evidence type="ECO:0000313" key="7">
    <source>
        <dbReference type="Proteomes" id="UP000195101"/>
    </source>
</evidence>
<dbReference type="PROSITE" id="PS50921">
    <property type="entry name" value="ANTAR"/>
    <property type="match status" value="1"/>
</dbReference>
<keyword evidence="2" id="KW-0418">Kinase</keyword>
<gene>
    <name evidence="6" type="ORF">BFL37_14265</name>
</gene>
<sequence length="246" mass="26667">MTNTREELLVRAFVTLADSMVSDYDMIDLLQTLVDQATDLFDAAASGIILGPDAERLEVVVSTSERSRFVGLMQLRAGEGPCVEAVTSGEVVSVVNTGEIADRWPAFAAAAAGEGYVSVHAIPLRLRGQMLGSLNLFRNHEGALNEADATAAQALADVATISVLQERTIRDSNMVRDQLHRALDSRVVIEQAKGIIAQLHGVDMDEAFQMLRGHARERRVTLAVVSTEVVQGRDTRTLVRSARASR</sequence>
<evidence type="ECO:0000313" key="6">
    <source>
        <dbReference type="EMBL" id="OUE23120.1"/>
    </source>
</evidence>
<dbReference type="InterPro" id="IPR011006">
    <property type="entry name" value="CheY-like_superfamily"/>
</dbReference>
<dbReference type="SUPFAM" id="SSF52172">
    <property type="entry name" value="CheY-like"/>
    <property type="match status" value="1"/>
</dbReference>
<dbReference type="InterPro" id="IPR005561">
    <property type="entry name" value="ANTAR"/>
</dbReference>
<dbReference type="SUPFAM" id="SSF55781">
    <property type="entry name" value="GAF domain-like"/>
    <property type="match status" value="1"/>
</dbReference>
<dbReference type="Gene3D" id="1.10.10.10">
    <property type="entry name" value="Winged helix-like DNA-binding domain superfamily/Winged helix DNA-binding domain"/>
    <property type="match status" value="1"/>
</dbReference>